<evidence type="ECO:0000313" key="1">
    <source>
        <dbReference type="EMBL" id="AEP10295.1"/>
    </source>
</evidence>
<dbReference type="EMBL" id="CP002382">
    <property type="protein sequence ID" value="AEP10295.1"/>
    <property type="molecule type" value="Genomic_DNA"/>
</dbReference>
<sequence>MPEAEEHHLGVLLDVSGRNVGMFWLSAILHGGRRDIQKVYCFLLTLIFSLE</sequence>
<organism evidence="1 2">
    <name type="scientific">Micavibrio aeruginosavorus (strain ARL-13)</name>
    <dbReference type="NCBI Taxonomy" id="856793"/>
    <lineage>
        <taxon>Bacteria</taxon>
        <taxon>Pseudomonadati</taxon>
        <taxon>Bdellovibrionota</taxon>
        <taxon>Bdellovibrionia</taxon>
        <taxon>Bdellovibrionales</taxon>
        <taxon>Pseudobdellovibrionaceae</taxon>
        <taxon>Micavibrio</taxon>
    </lineage>
</organism>
<dbReference type="HOGENOM" id="CLU_3100779_0_0_5"/>
<dbReference type="AlphaFoldDB" id="G2KNQ0"/>
<proteinExistence type="predicted"/>
<name>G2KNQ0_MICAA</name>
<reference evidence="1 2" key="1">
    <citation type="journal article" date="2011" name="BMC Genomics">
        <title>Genomic insights into an obligate epibiotic bacterial predator: Micavibrio aeruginosavorus ARL-13.</title>
        <authorList>
            <person name="Wang Z."/>
            <person name="Kadouri D."/>
            <person name="Wu M."/>
        </authorList>
    </citation>
    <scope>NUCLEOTIDE SEQUENCE [LARGE SCALE GENOMIC DNA]</scope>
    <source>
        <strain evidence="1 2">ARL-13</strain>
    </source>
</reference>
<gene>
    <name evidence="1" type="ordered locus">MICA_1987</name>
</gene>
<accession>G2KNQ0</accession>
<protein>
    <submittedName>
        <fullName evidence="1">Uncharacterized protein</fullName>
    </submittedName>
</protein>
<keyword evidence="2" id="KW-1185">Reference proteome</keyword>
<dbReference type="Proteomes" id="UP000009286">
    <property type="component" value="Chromosome"/>
</dbReference>
<evidence type="ECO:0000313" key="2">
    <source>
        <dbReference type="Proteomes" id="UP000009286"/>
    </source>
</evidence>
<dbReference type="KEGG" id="mai:MICA_1987"/>